<dbReference type="PANTHER" id="PTHR31157:SF1">
    <property type="entry name" value="SCP DOMAIN-CONTAINING PROTEIN"/>
    <property type="match status" value="1"/>
</dbReference>
<feature type="signal peptide" evidence="1">
    <location>
        <begin position="1"/>
        <end position="21"/>
    </location>
</feature>
<dbReference type="AlphaFoldDB" id="A0A9X2ZD68"/>
<evidence type="ECO:0000256" key="1">
    <source>
        <dbReference type="SAM" id="SignalP"/>
    </source>
</evidence>
<feature type="chain" id="PRO_5040721733" evidence="1">
    <location>
        <begin position="22"/>
        <end position="169"/>
    </location>
</feature>
<reference evidence="3" key="1">
    <citation type="submission" date="2022-10" db="EMBL/GenBank/DDBJ databases">
        <title>Two novel species of Flavobacterium.</title>
        <authorList>
            <person name="Liu Q."/>
            <person name="Xin Y.-H."/>
        </authorList>
    </citation>
    <scope>NUCLEOTIDE SEQUENCE</scope>
    <source>
        <strain evidence="3">LS1R49</strain>
    </source>
</reference>
<dbReference type="InterPro" id="IPR035940">
    <property type="entry name" value="CAP_sf"/>
</dbReference>
<dbReference type="InterPro" id="IPR014044">
    <property type="entry name" value="CAP_dom"/>
</dbReference>
<evidence type="ECO:0000259" key="2">
    <source>
        <dbReference type="Pfam" id="PF00188"/>
    </source>
</evidence>
<keyword evidence="1" id="KW-0732">Signal</keyword>
<keyword evidence="4" id="KW-1185">Reference proteome</keyword>
<dbReference type="Proteomes" id="UP001151079">
    <property type="component" value="Unassembled WGS sequence"/>
</dbReference>
<dbReference type="CDD" id="cd05379">
    <property type="entry name" value="CAP_bacterial"/>
    <property type="match status" value="1"/>
</dbReference>
<accession>A0A9X2ZD68</accession>
<evidence type="ECO:0000313" key="3">
    <source>
        <dbReference type="EMBL" id="MCV9928914.1"/>
    </source>
</evidence>
<organism evidence="3 4">
    <name type="scientific">Flavobacterium shii</name>
    <dbReference type="NCBI Taxonomy" id="2987687"/>
    <lineage>
        <taxon>Bacteria</taxon>
        <taxon>Pseudomonadati</taxon>
        <taxon>Bacteroidota</taxon>
        <taxon>Flavobacteriia</taxon>
        <taxon>Flavobacteriales</taxon>
        <taxon>Flavobacteriaceae</taxon>
        <taxon>Flavobacterium</taxon>
    </lineage>
</organism>
<name>A0A9X2ZD68_9FLAO</name>
<dbReference type="PANTHER" id="PTHR31157">
    <property type="entry name" value="SCP DOMAIN-CONTAINING PROTEIN"/>
    <property type="match status" value="1"/>
</dbReference>
<feature type="domain" description="SCP" evidence="2">
    <location>
        <begin position="54"/>
        <end position="162"/>
    </location>
</feature>
<protein>
    <submittedName>
        <fullName evidence="3">CAP domain-containing protein</fullName>
    </submittedName>
</protein>
<dbReference type="Gene3D" id="3.40.33.10">
    <property type="entry name" value="CAP"/>
    <property type="match status" value="1"/>
</dbReference>
<dbReference type="EMBL" id="JAOZEW010000015">
    <property type="protein sequence ID" value="MCV9928914.1"/>
    <property type="molecule type" value="Genomic_DNA"/>
</dbReference>
<dbReference type="RefSeq" id="WP_264207018.1">
    <property type="nucleotide sequence ID" value="NZ_JAOZEW010000015.1"/>
</dbReference>
<sequence>MKLRIHVLIFMVTLFAMNSCSSDSVASDSNAVSRISSGEVTDYTYNQSELETMQLINEYRVSVGLKVLIIVNHISFKSEEHDKYMIANNVVNHDDFVARSENIIKVLGAKKVGENVAYNYNTPQAVLSAWLNSAGHKKNIEGDYTHFGIAIKEDSVNGRKYYTNIFAKI</sequence>
<proteinExistence type="predicted"/>
<gene>
    <name evidence="3" type="ORF">OIU83_14680</name>
</gene>
<comment type="caution">
    <text evidence="3">The sequence shown here is derived from an EMBL/GenBank/DDBJ whole genome shotgun (WGS) entry which is preliminary data.</text>
</comment>
<evidence type="ECO:0000313" key="4">
    <source>
        <dbReference type="Proteomes" id="UP001151079"/>
    </source>
</evidence>
<dbReference type="SUPFAM" id="SSF55797">
    <property type="entry name" value="PR-1-like"/>
    <property type="match status" value="1"/>
</dbReference>
<dbReference type="Pfam" id="PF00188">
    <property type="entry name" value="CAP"/>
    <property type="match status" value="1"/>
</dbReference>